<evidence type="ECO:0000256" key="13">
    <source>
        <dbReference type="ARBA" id="ARBA00049515"/>
    </source>
</evidence>
<feature type="domain" description="Aminoacyl-transfer RNA synthetases class-II family profile" evidence="16">
    <location>
        <begin position="322"/>
        <end position="583"/>
    </location>
</feature>
<dbReference type="InterPro" id="IPR002314">
    <property type="entry name" value="aa-tRNA-synt_IIb"/>
</dbReference>
<dbReference type="GO" id="GO:0004829">
    <property type="term" value="F:threonine-tRNA ligase activity"/>
    <property type="evidence" value="ECO:0007669"/>
    <property type="project" value="UniProtKB-UniRule"/>
</dbReference>
<dbReference type="InterPro" id="IPR006195">
    <property type="entry name" value="aa-tRNA-synth_II"/>
</dbReference>
<keyword evidence="4 14" id="KW-0820">tRNA-binding</keyword>
<evidence type="ECO:0000259" key="16">
    <source>
        <dbReference type="PROSITE" id="PS50862"/>
    </source>
</evidence>
<dbReference type="FunFam" id="3.40.50.800:FF:000001">
    <property type="entry name" value="Threonine--tRNA ligase"/>
    <property type="match status" value="1"/>
</dbReference>
<keyword evidence="3 14" id="KW-0963">Cytoplasm</keyword>
<dbReference type="Proteomes" id="UP000322634">
    <property type="component" value="Unassembled WGS sequence"/>
</dbReference>
<dbReference type="InterPro" id="IPR002320">
    <property type="entry name" value="Thr-tRNA-ligase_IIa"/>
</dbReference>
<dbReference type="PROSITE" id="PS50862">
    <property type="entry name" value="AA_TRNA_LIGASE_II"/>
    <property type="match status" value="1"/>
</dbReference>
<evidence type="ECO:0000256" key="14">
    <source>
        <dbReference type="HAMAP-Rule" id="MF_00184"/>
    </source>
</evidence>
<evidence type="ECO:0000259" key="17">
    <source>
        <dbReference type="PROSITE" id="PS51880"/>
    </source>
</evidence>
<evidence type="ECO:0000256" key="15">
    <source>
        <dbReference type="SAM" id="MobiDB-lite"/>
    </source>
</evidence>
<evidence type="ECO:0000256" key="10">
    <source>
        <dbReference type="ARBA" id="ARBA00022884"/>
    </source>
</evidence>
<evidence type="ECO:0000256" key="8">
    <source>
        <dbReference type="ARBA" id="ARBA00022833"/>
    </source>
</evidence>
<dbReference type="EMBL" id="VSFF01000020">
    <property type="protein sequence ID" value="TYC07712.1"/>
    <property type="molecule type" value="Genomic_DNA"/>
</dbReference>
<dbReference type="Pfam" id="PF00587">
    <property type="entry name" value="tRNA-synt_2b"/>
    <property type="match status" value="1"/>
</dbReference>
<dbReference type="PANTHER" id="PTHR11451:SF44">
    <property type="entry name" value="THREONINE--TRNA LIGASE, CHLOROPLASTIC_MITOCHONDRIAL 2"/>
    <property type="match status" value="1"/>
</dbReference>
<dbReference type="CDD" id="cd00771">
    <property type="entry name" value="ThrRS_core"/>
    <property type="match status" value="1"/>
</dbReference>
<dbReference type="GO" id="GO:0006435">
    <property type="term" value="P:threonyl-tRNA aminoacylation"/>
    <property type="evidence" value="ECO:0007669"/>
    <property type="project" value="UniProtKB-UniRule"/>
</dbReference>
<keyword evidence="5 14" id="KW-0436">Ligase</keyword>
<dbReference type="Gene3D" id="3.30.930.10">
    <property type="entry name" value="Bira Bifunctional Protein, Domain 2"/>
    <property type="match status" value="1"/>
</dbReference>
<comment type="subunit">
    <text evidence="14">Homodimer.</text>
</comment>
<evidence type="ECO:0000313" key="18">
    <source>
        <dbReference type="EMBL" id="TYC07712.1"/>
    </source>
</evidence>
<comment type="caution">
    <text evidence="18">The sequence shown here is derived from an EMBL/GenBank/DDBJ whole genome shotgun (WGS) entry which is preliminary data.</text>
</comment>
<dbReference type="SMART" id="SM00863">
    <property type="entry name" value="tRNA_SAD"/>
    <property type="match status" value="1"/>
</dbReference>
<keyword evidence="9 14" id="KW-0067">ATP-binding</keyword>
<dbReference type="GO" id="GO:0000049">
    <property type="term" value="F:tRNA binding"/>
    <property type="evidence" value="ECO:0007669"/>
    <property type="project" value="UniProtKB-KW"/>
</dbReference>
<dbReference type="Pfam" id="PF03129">
    <property type="entry name" value="HGTP_anticodon"/>
    <property type="match status" value="1"/>
</dbReference>
<dbReference type="FunFam" id="3.30.980.10:FF:000001">
    <property type="entry name" value="Threonine--tRNA ligase"/>
    <property type="match status" value="1"/>
</dbReference>
<feature type="domain" description="TGS" evidence="17">
    <location>
        <begin position="25"/>
        <end position="86"/>
    </location>
</feature>
<keyword evidence="8 14" id="KW-0862">Zinc</keyword>
<organism evidence="18 19">
    <name type="scientific">Actinomadura syzygii</name>
    <dbReference type="NCBI Taxonomy" id="1427538"/>
    <lineage>
        <taxon>Bacteria</taxon>
        <taxon>Bacillati</taxon>
        <taxon>Actinomycetota</taxon>
        <taxon>Actinomycetes</taxon>
        <taxon>Streptosporangiales</taxon>
        <taxon>Thermomonosporaceae</taxon>
        <taxon>Actinomadura</taxon>
    </lineage>
</organism>
<dbReference type="Gene3D" id="3.30.54.20">
    <property type="match status" value="1"/>
</dbReference>
<dbReference type="InterPro" id="IPR036621">
    <property type="entry name" value="Anticodon-bd_dom_sf"/>
</dbReference>
<accession>A0A5D0TQZ4</accession>
<comment type="cofactor">
    <cofactor evidence="14">
        <name>Zn(2+)</name>
        <dbReference type="ChEBI" id="CHEBI:29105"/>
    </cofactor>
    <text evidence="14">Binds 1 zinc ion per subunit.</text>
</comment>
<dbReference type="SUPFAM" id="SSF52954">
    <property type="entry name" value="Class II aaRS ABD-related"/>
    <property type="match status" value="1"/>
</dbReference>
<keyword evidence="7 14" id="KW-0547">Nucleotide-binding</keyword>
<keyword evidence="19" id="KW-1185">Reference proteome</keyword>
<dbReference type="Gene3D" id="3.40.50.800">
    <property type="entry name" value="Anticodon-binding domain"/>
    <property type="match status" value="1"/>
</dbReference>
<dbReference type="GO" id="GO:0005524">
    <property type="term" value="F:ATP binding"/>
    <property type="evidence" value="ECO:0007669"/>
    <property type="project" value="UniProtKB-UniRule"/>
</dbReference>
<dbReference type="GO" id="GO:0005737">
    <property type="term" value="C:cytoplasm"/>
    <property type="evidence" value="ECO:0007669"/>
    <property type="project" value="UniProtKB-SubCell"/>
</dbReference>
<dbReference type="InterPro" id="IPR045864">
    <property type="entry name" value="aa-tRNA-synth_II/BPL/LPL"/>
</dbReference>
<feature type="binding site" evidence="14">
    <location>
        <position position="431"/>
    </location>
    <ligand>
        <name>Zn(2+)</name>
        <dbReference type="ChEBI" id="CHEBI:29105"/>
        <note>catalytic</note>
    </ligand>
</feature>
<comment type="caution">
    <text evidence="14">Lacks conserved residue(s) required for the propagation of feature annotation.</text>
</comment>
<keyword evidence="11 14" id="KW-0648">Protein biosynthesis</keyword>
<evidence type="ECO:0000256" key="12">
    <source>
        <dbReference type="ARBA" id="ARBA00023146"/>
    </source>
</evidence>
<comment type="subcellular location">
    <subcellularLocation>
        <location evidence="1 14">Cytoplasm</location>
    </subcellularLocation>
</comment>
<dbReference type="Pfam" id="PF07973">
    <property type="entry name" value="tRNA_SAD"/>
    <property type="match status" value="1"/>
</dbReference>
<evidence type="ECO:0000256" key="7">
    <source>
        <dbReference type="ARBA" id="ARBA00022741"/>
    </source>
</evidence>
<evidence type="ECO:0000256" key="4">
    <source>
        <dbReference type="ARBA" id="ARBA00022555"/>
    </source>
</evidence>
<dbReference type="HAMAP" id="MF_00184">
    <property type="entry name" value="Thr_tRNA_synth"/>
    <property type="match status" value="1"/>
</dbReference>
<dbReference type="NCBIfam" id="TIGR00418">
    <property type="entry name" value="thrS"/>
    <property type="match status" value="1"/>
</dbReference>
<keyword evidence="10 14" id="KW-0694">RNA-binding</keyword>
<dbReference type="OrthoDB" id="9802304at2"/>
<dbReference type="InterPro" id="IPR004154">
    <property type="entry name" value="Anticodon-bd"/>
</dbReference>
<evidence type="ECO:0000256" key="11">
    <source>
        <dbReference type="ARBA" id="ARBA00022917"/>
    </source>
</evidence>
<dbReference type="SUPFAM" id="SSF55681">
    <property type="entry name" value="Class II aaRS and biotin synthetases"/>
    <property type="match status" value="1"/>
</dbReference>
<protein>
    <recommendedName>
        <fullName evidence="14">Threonine--tRNA ligase</fullName>
        <ecNumber evidence="14">6.1.1.3</ecNumber>
    </recommendedName>
    <alternativeName>
        <fullName evidence="14">Threonyl-tRNA synthetase</fullName>
        <shortName evidence="14">ThrRS</shortName>
    </alternativeName>
</protein>
<proteinExistence type="inferred from homology"/>
<gene>
    <name evidence="14" type="primary">thrS</name>
    <name evidence="18" type="ORF">FXF65_41465</name>
</gene>
<feature type="region of interest" description="Disordered" evidence="15">
    <location>
        <begin position="1"/>
        <end position="27"/>
    </location>
</feature>
<dbReference type="InterPro" id="IPR012947">
    <property type="entry name" value="tRNA_SAD"/>
</dbReference>
<dbReference type="InterPro" id="IPR004095">
    <property type="entry name" value="TGS"/>
</dbReference>
<dbReference type="PANTHER" id="PTHR11451">
    <property type="entry name" value="THREONINE-TRNA LIGASE"/>
    <property type="match status" value="1"/>
</dbReference>
<evidence type="ECO:0000256" key="9">
    <source>
        <dbReference type="ARBA" id="ARBA00022840"/>
    </source>
</evidence>
<dbReference type="FunFam" id="3.30.930.10:FF:000019">
    <property type="entry name" value="Threonine--tRNA ligase"/>
    <property type="match status" value="1"/>
</dbReference>
<feature type="binding site" evidence="14">
    <location>
        <position position="559"/>
    </location>
    <ligand>
        <name>Zn(2+)</name>
        <dbReference type="ChEBI" id="CHEBI:29105"/>
        <note>catalytic</note>
    </ligand>
</feature>
<dbReference type="AlphaFoldDB" id="A0A5D0TQZ4"/>
<reference evidence="18 19" key="1">
    <citation type="submission" date="2019-08" db="EMBL/GenBank/DDBJ databases">
        <title>Actinomadura sp. nov. CYP1-5 isolated from mountain soil.</title>
        <authorList>
            <person name="Songsumanus A."/>
            <person name="Kuncharoen N."/>
            <person name="Kudo T."/>
            <person name="Yuki M."/>
            <person name="Igarashi Y."/>
            <person name="Tanasupawat S."/>
        </authorList>
    </citation>
    <scope>NUCLEOTIDE SEQUENCE [LARGE SCALE GENOMIC DNA]</scope>
    <source>
        <strain evidence="18 19">GKU157</strain>
    </source>
</reference>
<comment type="similarity">
    <text evidence="2 14">Belongs to the class-II aminoacyl-tRNA synthetase family.</text>
</comment>
<dbReference type="InterPro" id="IPR018163">
    <property type="entry name" value="Thr/Ala-tRNA-synth_IIc_edit"/>
</dbReference>
<dbReference type="PROSITE" id="PS51880">
    <property type="entry name" value="TGS"/>
    <property type="match status" value="1"/>
</dbReference>
<comment type="catalytic activity">
    <reaction evidence="13 14">
        <text>tRNA(Thr) + L-threonine + ATP = L-threonyl-tRNA(Thr) + AMP + diphosphate + H(+)</text>
        <dbReference type="Rhea" id="RHEA:24624"/>
        <dbReference type="Rhea" id="RHEA-COMP:9670"/>
        <dbReference type="Rhea" id="RHEA-COMP:9704"/>
        <dbReference type="ChEBI" id="CHEBI:15378"/>
        <dbReference type="ChEBI" id="CHEBI:30616"/>
        <dbReference type="ChEBI" id="CHEBI:33019"/>
        <dbReference type="ChEBI" id="CHEBI:57926"/>
        <dbReference type="ChEBI" id="CHEBI:78442"/>
        <dbReference type="ChEBI" id="CHEBI:78534"/>
        <dbReference type="ChEBI" id="CHEBI:456215"/>
        <dbReference type="EC" id="6.1.1.3"/>
    </reaction>
</comment>
<dbReference type="EC" id="6.1.1.3" evidence="14"/>
<dbReference type="PRINTS" id="PR01047">
    <property type="entry name" value="TRNASYNTHTHR"/>
</dbReference>
<name>A0A5D0TQZ4_9ACTN</name>
<keyword evidence="6 14" id="KW-0479">Metal-binding</keyword>
<evidence type="ECO:0000256" key="5">
    <source>
        <dbReference type="ARBA" id="ARBA00022598"/>
    </source>
</evidence>
<keyword evidence="12 14" id="KW-0030">Aminoacyl-tRNA synthetase</keyword>
<sequence length="686" mass="76149">MKPDATGAHPESIASEPADPYPSPRGVSVSELRITLDGGERAVPAGATAGQALDADGRTVIAARVNGELRDLAAGLRDGDAVEPVEIGSADGRAIMRHSAAHVMAQAVQELFPDARLGIGPPVENGFYYDFDVAEPFTPDDLKRIEKKMREIVKQGQRFSRRPVSDDEARAELSAEPYKLELIGLKGAGAAEDAAEGASVEVGGGELTIYDNLDAKSGDLRWKDLCRGPHLPSTRVIPAFKLMRSGGAYWRGSEKNPQLQRIYGTAWESREKQDEYLKFLEEAEKRDHRRLGAELDLFSFPNEIGSGLAVFHPKGGVVRKVMEDYSRRRHEEEGYEFVNTPHITKGGLFETSGHLGSYKEDIFPPMEVDGAEYYLKPMNCPMHNLIYRARGRSYRELPLRLFEFGSVYRYEKSGVVHGLTRVRGMTQDDAHIYCTEEQMGDEIKRLLNFVLGLLRDYGLNEFYLELSTRDDSEKFIGSDEMWEKATAALRDAAESTGLDLVPDPGGAAFYGPKISVQAKDAIGRTWQLSTIQVDPNQPERFGLEYQASDGSRQRPMMLHRALFGSIERFFGVLLEHYAGAMPPWLAPVQAVGIPIGDGHVPHLRKVAERLRERGIRVEVDASSDRMQKKIRNAQKQKVPYMLIAGDDDVAGDAVSFRYRSGEQKNGVPIADAVEEIVKAVEARVQI</sequence>
<dbReference type="InterPro" id="IPR033728">
    <property type="entry name" value="ThrRS_core"/>
</dbReference>
<dbReference type="GO" id="GO:0046872">
    <property type="term" value="F:metal ion binding"/>
    <property type="evidence" value="ECO:0007669"/>
    <property type="project" value="UniProtKB-KW"/>
</dbReference>
<evidence type="ECO:0000256" key="1">
    <source>
        <dbReference type="ARBA" id="ARBA00004496"/>
    </source>
</evidence>
<dbReference type="InterPro" id="IPR047246">
    <property type="entry name" value="ThrRS_anticodon"/>
</dbReference>
<dbReference type="FunFam" id="3.30.54.20:FF:000003">
    <property type="entry name" value="Threonine--tRNA ligase"/>
    <property type="match status" value="1"/>
</dbReference>
<evidence type="ECO:0000256" key="3">
    <source>
        <dbReference type="ARBA" id="ARBA00022490"/>
    </source>
</evidence>
<evidence type="ECO:0000313" key="19">
    <source>
        <dbReference type="Proteomes" id="UP000322634"/>
    </source>
</evidence>
<dbReference type="Gene3D" id="3.30.980.10">
    <property type="entry name" value="Threonyl-trna Synthetase, Chain A, domain 2"/>
    <property type="match status" value="1"/>
</dbReference>
<evidence type="ECO:0000256" key="6">
    <source>
        <dbReference type="ARBA" id="ARBA00022723"/>
    </source>
</evidence>
<evidence type="ECO:0000256" key="2">
    <source>
        <dbReference type="ARBA" id="ARBA00008226"/>
    </source>
</evidence>
<dbReference type="CDD" id="cd00860">
    <property type="entry name" value="ThrRS_anticodon"/>
    <property type="match status" value="1"/>
</dbReference>
<feature type="binding site" evidence="14">
    <location>
        <position position="380"/>
    </location>
    <ligand>
        <name>Zn(2+)</name>
        <dbReference type="ChEBI" id="CHEBI:29105"/>
        <note>catalytic</note>
    </ligand>
</feature>
<dbReference type="SUPFAM" id="SSF55186">
    <property type="entry name" value="ThrRS/AlaRS common domain"/>
    <property type="match status" value="1"/>
</dbReference>